<name>A0A1X0P2Y8_9TRYP</name>
<dbReference type="InterPro" id="IPR010920">
    <property type="entry name" value="LSM_dom_sf"/>
</dbReference>
<proteinExistence type="predicted"/>
<dbReference type="InterPro" id="IPR001163">
    <property type="entry name" value="Sm_dom_euk/arc"/>
</dbReference>
<comment type="caution">
    <text evidence="2">The sequence shown here is derived from an EMBL/GenBank/DDBJ whole genome shotgun (WGS) entry which is preliminary data.</text>
</comment>
<organism evidence="2 3">
    <name type="scientific">Trypanosoma theileri</name>
    <dbReference type="NCBI Taxonomy" id="67003"/>
    <lineage>
        <taxon>Eukaryota</taxon>
        <taxon>Discoba</taxon>
        <taxon>Euglenozoa</taxon>
        <taxon>Kinetoplastea</taxon>
        <taxon>Metakinetoplastina</taxon>
        <taxon>Trypanosomatida</taxon>
        <taxon>Trypanosomatidae</taxon>
        <taxon>Trypanosoma</taxon>
    </lineage>
</organism>
<feature type="domain" description="Sm" evidence="1">
    <location>
        <begin position="14"/>
        <end position="83"/>
    </location>
</feature>
<accession>A0A1X0P2Y8</accession>
<gene>
    <name evidence="2" type="ORF">TM35_000071840</name>
</gene>
<dbReference type="GeneID" id="39983410"/>
<dbReference type="EMBL" id="NBCO01000007">
    <property type="protein sequence ID" value="ORC90760.1"/>
    <property type="molecule type" value="Genomic_DNA"/>
</dbReference>
<evidence type="ECO:0000313" key="2">
    <source>
        <dbReference type="EMBL" id="ORC90760.1"/>
    </source>
</evidence>
<evidence type="ECO:0000313" key="3">
    <source>
        <dbReference type="Proteomes" id="UP000192257"/>
    </source>
</evidence>
<dbReference type="OrthoDB" id="2020720at2759"/>
<keyword evidence="3" id="KW-1185">Reference proteome</keyword>
<evidence type="ECO:0000259" key="1">
    <source>
        <dbReference type="Pfam" id="PF01423"/>
    </source>
</evidence>
<dbReference type="AlphaFoldDB" id="A0A1X0P2Y8"/>
<dbReference type="VEuPathDB" id="TriTrypDB:TM35_000071840"/>
<dbReference type="CDD" id="cd00600">
    <property type="entry name" value="Sm_like"/>
    <property type="match status" value="1"/>
</dbReference>
<dbReference type="Gene3D" id="2.30.30.100">
    <property type="match status" value="1"/>
</dbReference>
<reference evidence="2 3" key="1">
    <citation type="submission" date="2017-03" db="EMBL/GenBank/DDBJ databases">
        <title>An alternative strategy for trypanosome survival in the mammalian bloodstream revealed through genome and transcriptome analysis of the ubiquitous bovine parasite Trypanosoma (Megatrypanum) theileri.</title>
        <authorList>
            <person name="Kelly S."/>
            <person name="Ivens A."/>
            <person name="Mott A."/>
            <person name="O'Neill E."/>
            <person name="Emms D."/>
            <person name="Macleod O."/>
            <person name="Voorheis P."/>
            <person name="Matthews J."/>
            <person name="Matthews K."/>
            <person name="Carrington M."/>
        </authorList>
    </citation>
    <scope>NUCLEOTIDE SEQUENCE [LARGE SCALE GENOMIC DNA]</scope>
    <source>
        <strain evidence="2">Edinburgh</strain>
    </source>
</reference>
<dbReference type="Pfam" id="PF01423">
    <property type="entry name" value="LSM"/>
    <property type="match status" value="1"/>
</dbReference>
<sequence>MAATMSTNTERCNLLSFLGYRVNVELDDSSTLTGRLVSLGPTSNLILTDVERVMPLKRRRGGTRRVCYDTVLFVRGASVVAVSHTSGVTTDRTVVDSITGRQAETSRTIQVASQSLNVPLR</sequence>
<dbReference type="Proteomes" id="UP000192257">
    <property type="component" value="Unassembled WGS sequence"/>
</dbReference>
<protein>
    <submittedName>
        <fullName evidence="2">U6 snRNA-associated Sm-like protein LSm5p</fullName>
    </submittedName>
</protein>
<dbReference type="SUPFAM" id="SSF50182">
    <property type="entry name" value="Sm-like ribonucleoproteins"/>
    <property type="match status" value="1"/>
</dbReference>
<dbReference type="RefSeq" id="XP_028884826.1">
    <property type="nucleotide sequence ID" value="XM_029023630.1"/>
</dbReference>